<reference evidence="2 3" key="1">
    <citation type="journal article" date="2011" name="Stand. Genomic Sci.">
        <title>Non-contiguous finished genome sequence of Bacteroides coprosuis type strain (PC139).</title>
        <authorList>
            <person name="Land M."/>
            <person name="Held B."/>
            <person name="Gronow S."/>
            <person name="Abt B."/>
            <person name="Lucas S."/>
            <person name="Del Rio T.G."/>
            <person name="Nolan M."/>
            <person name="Tice H."/>
            <person name="Cheng J.F."/>
            <person name="Pitluck S."/>
            <person name="Liolios K."/>
            <person name="Pagani I."/>
            <person name="Ivanova N."/>
            <person name="Mavromatis K."/>
            <person name="Mikhailova N."/>
            <person name="Pati A."/>
            <person name="Tapia R."/>
            <person name="Han C."/>
            <person name="Goodwin L."/>
            <person name="Chen A."/>
            <person name="Palaniappan K."/>
            <person name="Hauser L."/>
            <person name="Brambilla E.M."/>
            <person name="Rohde M."/>
            <person name="Goker M."/>
            <person name="Detter J.C."/>
            <person name="Woyke T."/>
            <person name="Bristow J."/>
            <person name="Eisen J.A."/>
            <person name="Markowitz V."/>
            <person name="Hugenholtz P."/>
            <person name="Kyrpides N.C."/>
            <person name="Klenk H.P."/>
            <person name="Lapidus A."/>
        </authorList>
    </citation>
    <scope>NUCLEOTIDE SEQUENCE</scope>
    <source>
        <strain evidence="2 3">DSM 18011</strain>
    </source>
</reference>
<protein>
    <recommendedName>
        <fullName evidence="4">DUF3989 domain-containing protein</fullName>
    </recommendedName>
</protein>
<gene>
    <name evidence="2" type="ORF">Bcop_2115</name>
</gene>
<dbReference type="AlphaFoldDB" id="F3ZTB8"/>
<evidence type="ECO:0000313" key="2">
    <source>
        <dbReference type="EMBL" id="EGJ72286.1"/>
    </source>
</evidence>
<dbReference type="Pfam" id="PF13150">
    <property type="entry name" value="TraL_transposon"/>
    <property type="match status" value="1"/>
</dbReference>
<dbReference type="HOGENOM" id="CLU_2420806_0_0_10"/>
<dbReference type="EMBL" id="CM001167">
    <property type="protein sequence ID" value="EGJ72286.1"/>
    <property type="molecule type" value="Genomic_DNA"/>
</dbReference>
<accession>F3ZTB8</accession>
<name>F3ZTB8_9BACE</name>
<keyword evidence="1" id="KW-0472">Membrane</keyword>
<keyword evidence="1" id="KW-0812">Transmembrane</keyword>
<evidence type="ECO:0000256" key="1">
    <source>
        <dbReference type="SAM" id="Phobius"/>
    </source>
</evidence>
<proteinExistence type="predicted"/>
<dbReference type="Proteomes" id="UP000018439">
    <property type="component" value="Chromosome"/>
</dbReference>
<sequence length="91" mass="10465">MSDKSFKKAIQRADQRLKEGCQRIPKKTRIILVILLLISCGLFSLYQTISSLSQMKSSDKASIQTKELPVQLEQTEQESMYEQNSYNYGTK</sequence>
<evidence type="ECO:0000313" key="3">
    <source>
        <dbReference type="Proteomes" id="UP000018439"/>
    </source>
</evidence>
<keyword evidence="1" id="KW-1133">Transmembrane helix</keyword>
<organism evidence="2 3">
    <name type="scientific">Bacteroides coprosuis DSM 18011</name>
    <dbReference type="NCBI Taxonomy" id="679937"/>
    <lineage>
        <taxon>Bacteria</taxon>
        <taxon>Pseudomonadati</taxon>
        <taxon>Bacteroidota</taxon>
        <taxon>Bacteroidia</taxon>
        <taxon>Bacteroidales</taxon>
        <taxon>Bacteroidaceae</taxon>
        <taxon>Bacteroides</taxon>
    </lineage>
</organism>
<dbReference type="InterPro" id="IPR025050">
    <property type="entry name" value="TraL_transposon"/>
</dbReference>
<feature type="transmembrane region" description="Helical" evidence="1">
    <location>
        <begin position="30"/>
        <end position="49"/>
    </location>
</feature>
<dbReference type="STRING" id="679937.Bcop_2115"/>
<evidence type="ECO:0008006" key="4">
    <source>
        <dbReference type="Google" id="ProtNLM"/>
    </source>
</evidence>
<keyword evidence="3" id="KW-1185">Reference proteome</keyword>